<sequence length="107" mass="11985">MPDLFHQRLSALEQCEVNLMNCFDNEDWDAALAISEKRAALISDVIDSIGTCNDEQLIQVRKLLEKLAASEHNFISTASENQKNIAAQLKKMKDAQKASIAYQACKE</sequence>
<accession>A0ABU2ZYU5</accession>
<protein>
    <recommendedName>
        <fullName evidence="3">Flagellar protein FliT</fullName>
    </recommendedName>
</protein>
<organism evidence="1 2">
    <name type="scientific">Thalassotalea castellviae</name>
    <dbReference type="NCBI Taxonomy" id="3075612"/>
    <lineage>
        <taxon>Bacteria</taxon>
        <taxon>Pseudomonadati</taxon>
        <taxon>Pseudomonadota</taxon>
        <taxon>Gammaproteobacteria</taxon>
        <taxon>Alteromonadales</taxon>
        <taxon>Colwelliaceae</taxon>
        <taxon>Thalassotalea</taxon>
    </lineage>
</organism>
<reference evidence="1 2" key="1">
    <citation type="submission" date="2023-09" db="EMBL/GenBank/DDBJ databases">
        <authorList>
            <person name="Rey-Velasco X."/>
        </authorList>
    </citation>
    <scope>NUCLEOTIDE SEQUENCE [LARGE SCALE GENOMIC DNA]</scope>
    <source>
        <strain evidence="1 2">W431</strain>
    </source>
</reference>
<dbReference type="Gene3D" id="1.20.58.380">
    <property type="entry name" value="Flagellar protein flit"/>
    <property type="match status" value="1"/>
</dbReference>
<evidence type="ECO:0000313" key="1">
    <source>
        <dbReference type="EMBL" id="MDT0602865.1"/>
    </source>
</evidence>
<proteinExistence type="predicted"/>
<comment type="caution">
    <text evidence="1">The sequence shown here is derived from an EMBL/GenBank/DDBJ whole genome shotgun (WGS) entry which is preliminary data.</text>
</comment>
<dbReference type="EMBL" id="JAVRIF010000002">
    <property type="protein sequence ID" value="MDT0602865.1"/>
    <property type="molecule type" value="Genomic_DNA"/>
</dbReference>
<keyword evidence="2" id="KW-1185">Reference proteome</keyword>
<dbReference type="Proteomes" id="UP001266357">
    <property type="component" value="Unassembled WGS sequence"/>
</dbReference>
<gene>
    <name evidence="1" type="ORF">RM573_04605</name>
</gene>
<name>A0ABU2ZYU5_9GAMM</name>
<dbReference type="RefSeq" id="WP_311577965.1">
    <property type="nucleotide sequence ID" value="NZ_JAVRIF010000002.1"/>
</dbReference>
<evidence type="ECO:0000313" key="2">
    <source>
        <dbReference type="Proteomes" id="UP001266357"/>
    </source>
</evidence>
<evidence type="ECO:0008006" key="3">
    <source>
        <dbReference type="Google" id="ProtNLM"/>
    </source>
</evidence>